<dbReference type="RefSeq" id="WP_267765973.1">
    <property type="nucleotide sequence ID" value="NZ_JAPNKE010000002.1"/>
</dbReference>
<protein>
    <recommendedName>
        <fullName evidence="4">Lipoprotein</fullName>
    </recommendedName>
</protein>
<name>A0A9X3EIQ3_9BACT</name>
<sequence>MRRDTHAQAWAIAALFTVVATGACNSERERAADRPAQQAERAPMPLPTTDVDQVKEHPAWYYDKKVRVTGEIDEVYSDQAFRLEGTGWAFDDDITVLLKKPMDAASHTSYAKDDELIVTGTVRRFVVADVERDLGWDLSPEIEIKLKERPVLIAEAVRKITPEQAKAAAEVMKGDVETVPEILAVTDQKSLHGKNVDLNREKVQMIVGKGMWIGPSTSEKVYVVPKEMPKDVVAGDYVTVSGELEEVPANAIETWELPKEMANDLGKVVFIDDARVREIADDDQRRN</sequence>
<dbReference type="PROSITE" id="PS51257">
    <property type="entry name" value="PROKAR_LIPOPROTEIN"/>
    <property type="match status" value="1"/>
</dbReference>
<keyword evidence="3" id="KW-1185">Reference proteome</keyword>
<dbReference type="EMBL" id="JAPNKE010000002">
    <property type="protein sequence ID" value="MCY1004426.1"/>
    <property type="molecule type" value="Genomic_DNA"/>
</dbReference>
<reference evidence="2" key="1">
    <citation type="submission" date="2022-11" db="EMBL/GenBank/DDBJ databases">
        <title>Minimal conservation of predation-associated metabolite biosynthetic gene clusters underscores biosynthetic potential of Myxococcota including descriptions for ten novel species: Archangium lansinium sp. nov., Myxococcus landrumus sp. nov., Nannocystis bai.</title>
        <authorList>
            <person name="Ahearne A."/>
            <person name="Stevens C."/>
            <person name="Phillips K."/>
        </authorList>
    </citation>
    <scope>NUCLEOTIDE SEQUENCE</scope>
    <source>
        <strain evidence="2">Na p29</strain>
    </source>
</reference>
<dbReference type="AlphaFoldDB" id="A0A9X3EIQ3"/>
<organism evidence="2 3">
    <name type="scientific">Nannocystis pusilla</name>
    <dbReference type="NCBI Taxonomy" id="889268"/>
    <lineage>
        <taxon>Bacteria</taxon>
        <taxon>Pseudomonadati</taxon>
        <taxon>Myxococcota</taxon>
        <taxon>Polyangia</taxon>
        <taxon>Nannocystales</taxon>
        <taxon>Nannocystaceae</taxon>
        <taxon>Nannocystis</taxon>
    </lineage>
</organism>
<accession>A0A9X3EIQ3</accession>
<feature type="region of interest" description="Disordered" evidence="1">
    <location>
        <begin position="27"/>
        <end position="50"/>
    </location>
</feature>
<evidence type="ECO:0008006" key="4">
    <source>
        <dbReference type="Google" id="ProtNLM"/>
    </source>
</evidence>
<dbReference type="Proteomes" id="UP001150924">
    <property type="component" value="Unassembled WGS sequence"/>
</dbReference>
<gene>
    <name evidence="2" type="ORF">OV079_02345</name>
</gene>
<evidence type="ECO:0000313" key="2">
    <source>
        <dbReference type="EMBL" id="MCY1004426.1"/>
    </source>
</evidence>
<comment type="caution">
    <text evidence="2">The sequence shown here is derived from an EMBL/GenBank/DDBJ whole genome shotgun (WGS) entry which is preliminary data.</text>
</comment>
<evidence type="ECO:0000256" key="1">
    <source>
        <dbReference type="SAM" id="MobiDB-lite"/>
    </source>
</evidence>
<proteinExistence type="predicted"/>
<evidence type="ECO:0000313" key="3">
    <source>
        <dbReference type="Proteomes" id="UP001150924"/>
    </source>
</evidence>